<dbReference type="PANTHER" id="PTHR12526:SF637">
    <property type="entry name" value="GLYCOSYLTRANSFERASE EPSF-RELATED"/>
    <property type="match status" value="1"/>
</dbReference>
<dbReference type="Pfam" id="PF00534">
    <property type="entry name" value="Glycos_transf_1"/>
    <property type="match status" value="1"/>
</dbReference>
<keyword evidence="3" id="KW-0328">Glycosyltransferase</keyword>
<dbReference type="SUPFAM" id="SSF53756">
    <property type="entry name" value="UDP-Glycosyltransferase/glycogen phosphorylase"/>
    <property type="match status" value="1"/>
</dbReference>
<dbReference type="EMBL" id="CP036278">
    <property type="protein sequence ID" value="QDU55675.1"/>
    <property type="molecule type" value="Genomic_DNA"/>
</dbReference>
<organism evidence="3 4">
    <name type="scientific">Aeoliella mucimassa</name>
    <dbReference type="NCBI Taxonomy" id="2527972"/>
    <lineage>
        <taxon>Bacteria</taxon>
        <taxon>Pseudomonadati</taxon>
        <taxon>Planctomycetota</taxon>
        <taxon>Planctomycetia</taxon>
        <taxon>Pirellulales</taxon>
        <taxon>Lacipirellulaceae</taxon>
        <taxon>Aeoliella</taxon>
    </lineage>
</organism>
<feature type="domain" description="Glycosyltransferase subfamily 4-like N-terminal" evidence="2">
    <location>
        <begin position="42"/>
        <end position="201"/>
    </location>
</feature>
<dbReference type="Proteomes" id="UP000315750">
    <property type="component" value="Chromosome"/>
</dbReference>
<dbReference type="Gene3D" id="3.40.50.2000">
    <property type="entry name" value="Glycogen Phosphorylase B"/>
    <property type="match status" value="2"/>
</dbReference>
<dbReference type="AlphaFoldDB" id="A0A518ALS7"/>
<protein>
    <submittedName>
        <fullName evidence="3">Glycosyltransferase EpsD</fullName>
        <ecNumber evidence="3">2.4.-.-</ecNumber>
    </submittedName>
</protein>
<dbReference type="InterPro" id="IPR001296">
    <property type="entry name" value="Glyco_trans_1"/>
</dbReference>
<name>A0A518ALS7_9BACT</name>
<accession>A0A518ALS7</accession>
<dbReference type="Pfam" id="PF13439">
    <property type="entry name" value="Glyco_transf_4"/>
    <property type="match status" value="1"/>
</dbReference>
<sequence length="410" mass="45320">MSLADFPSTDSLPASSEYALHSGTAESSKGRHVVHITSSRFYGGPERQMLELARELSDDTTTSFISFAEGGLCDTFLQEVRGSGFRAIRLHSDTPHLIKAAKELTNQLKALRADVVITHGYKAGLLGLWSSRQLRLPVVAVSRGWTAETWKVRVYEKLDRWALRKADAVVCVSNGQAQKVKSTGAPGDRLKIIHNAIRTERFNKELQIEHRQHLETLFPSSLRYIIGAAGRLSPEKGFDCLIDAVAILRDKLHRTDFGVVLFGEGALHDELQKQLDKLGLADQFVLAGFTSELDMYMPHFDLFVQSSHTEGLPNVLLEAAAAGVPVIATDVGGTSEVVDNHRTGVLVHAGDATALANELLQLLEDDELRNTMRLAAPQYVREHFTFASQATAYRDLFRQLTCNHHKACPQ</sequence>
<evidence type="ECO:0000259" key="2">
    <source>
        <dbReference type="Pfam" id="PF13439"/>
    </source>
</evidence>
<feature type="domain" description="Glycosyl transferase family 1" evidence="1">
    <location>
        <begin position="224"/>
        <end position="376"/>
    </location>
</feature>
<dbReference type="KEGG" id="amuc:Pan181_18680"/>
<proteinExistence type="predicted"/>
<dbReference type="EC" id="2.4.-.-" evidence="3"/>
<keyword evidence="3" id="KW-0808">Transferase</keyword>
<reference evidence="3 4" key="1">
    <citation type="submission" date="2019-02" db="EMBL/GenBank/DDBJ databases">
        <title>Deep-cultivation of Planctomycetes and their phenomic and genomic characterization uncovers novel biology.</title>
        <authorList>
            <person name="Wiegand S."/>
            <person name="Jogler M."/>
            <person name="Boedeker C."/>
            <person name="Pinto D."/>
            <person name="Vollmers J."/>
            <person name="Rivas-Marin E."/>
            <person name="Kohn T."/>
            <person name="Peeters S.H."/>
            <person name="Heuer A."/>
            <person name="Rast P."/>
            <person name="Oberbeckmann S."/>
            <person name="Bunk B."/>
            <person name="Jeske O."/>
            <person name="Meyerdierks A."/>
            <person name="Storesund J.E."/>
            <person name="Kallscheuer N."/>
            <person name="Luecker S."/>
            <person name="Lage O.M."/>
            <person name="Pohl T."/>
            <person name="Merkel B.J."/>
            <person name="Hornburger P."/>
            <person name="Mueller R.-W."/>
            <person name="Bruemmer F."/>
            <person name="Labrenz M."/>
            <person name="Spormann A.M."/>
            <person name="Op den Camp H."/>
            <person name="Overmann J."/>
            <person name="Amann R."/>
            <person name="Jetten M.S.M."/>
            <person name="Mascher T."/>
            <person name="Medema M.H."/>
            <person name="Devos D.P."/>
            <person name="Kaster A.-K."/>
            <person name="Ovreas L."/>
            <person name="Rohde M."/>
            <person name="Galperin M.Y."/>
            <person name="Jogler C."/>
        </authorList>
    </citation>
    <scope>NUCLEOTIDE SEQUENCE [LARGE SCALE GENOMIC DNA]</scope>
    <source>
        <strain evidence="3 4">Pan181</strain>
    </source>
</reference>
<evidence type="ECO:0000259" key="1">
    <source>
        <dbReference type="Pfam" id="PF00534"/>
    </source>
</evidence>
<dbReference type="PANTHER" id="PTHR12526">
    <property type="entry name" value="GLYCOSYLTRANSFERASE"/>
    <property type="match status" value="1"/>
</dbReference>
<dbReference type="OrthoDB" id="232381at2"/>
<dbReference type="GO" id="GO:0016757">
    <property type="term" value="F:glycosyltransferase activity"/>
    <property type="evidence" value="ECO:0007669"/>
    <property type="project" value="UniProtKB-KW"/>
</dbReference>
<gene>
    <name evidence="3" type="primary">epsD_2</name>
    <name evidence="3" type="ORF">Pan181_18680</name>
</gene>
<dbReference type="RefSeq" id="WP_145246504.1">
    <property type="nucleotide sequence ID" value="NZ_CP036278.1"/>
</dbReference>
<evidence type="ECO:0000313" key="4">
    <source>
        <dbReference type="Proteomes" id="UP000315750"/>
    </source>
</evidence>
<dbReference type="CDD" id="cd03811">
    <property type="entry name" value="GT4_GT28_WabH-like"/>
    <property type="match status" value="1"/>
</dbReference>
<evidence type="ECO:0000313" key="3">
    <source>
        <dbReference type="EMBL" id="QDU55675.1"/>
    </source>
</evidence>
<dbReference type="InterPro" id="IPR028098">
    <property type="entry name" value="Glyco_trans_4-like_N"/>
</dbReference>
<keyword evidence="4" id="KW-1185">Reference proteome</keyword>